<keyword evidence="1" id="KW-0472">Membrane</keyword>
<evidence type="ECO:0000313" key="3">
    <source>
        <dbReference type="WBParaSite" id="Csp11.Scaffold629.g9858.t1"/>
    </source>
</evidence>
<organism evidence="2 3">
    <name type="scientific">Caenorhabditis tropicalis</name>
    <dbReference type="NCBI Taxonomy" id="1561998"/>
    <lineage>
        <taxon>Eukaryota</taxon>
        <taxon>Metazoa</taxon>
        <taxon>Ecdysozoa</taxon>
        <taxon>Nematoda</taxon>
        <taxon>Chromadorea</taxon>
        <taxon>Rhabditida</taxon>
        <taxon>Rhabditina</taxon>
        <taxon>Rhabditomorpha</taxon>
        <taxon>Rhabditoidea</taxon>
        <taxon>Rhabditidae</taxon>
        <taxon>Peloderinae</taxon>
        <taxon>Caenorhabditis</taxon>
    </lineage>
</organism>
<evidence type="ECO:0000256" key="1">
    <source>
        <dbReference type="SAM" id="Phobius"/>
    </source>
</evidence>
<feature type="transmembrane region" description="Helical" evidence="1">
    <location>
        <begin position="687"/>
        <end position="707"/>
    </location>
</feature>
<proteinExistence type="predicted"/>
<keyword evidence="1" id="KW-0812">Transmembrane</keyword>
<dbReference type="STRING" id="1561998.A0A1I7UJ67"/>
<dbReference type="WBParaSite" id="Csp11.Scaffold629.g9858.t1">
    <property type="protein sequence ID" value="Csp11.Scaffold629.g9858.t1"/>
    <property type="gene ID" value="Csp11.Scaffold629.g9858"/>
</dbReference>
<dbReference type="Proteomes" id="UP000095282">
    <property type="component" value="Unplaced"/>
</dbReference>
<reference evidence="3" key="1">
    <citation type="submission" date="2016-11" db="UniProtKB">
        <authorList>
            <consortium name="WormBaseParasite"/>
        </authorList>
    </citation>
    <scope>IDENTIFICATION</scope>
</reference>
<sequence length="723" mass="82565">MEMVYQTSTGDNAKFLKRRAKLKKKKNLNKKATGKSLINSLESVGRVTNAIEMENKMMGNPKATKTIVDELANRDQSLTKEDLELNTVDKLPGALFEFVWVARTECADNGCSNFNDFAEGFNILSSIDGLNVSSEIFKEGSPWNIYEIFAASMKGLMEIDSVLTDIDKFKSDKIEENDLLYFYVALQKNALQIIKTSVNQKRIKEMSFDQLKTDMASVSASKQVKEAFKKEGVDIGEWEKTLKPIGKKLMAFQSTFTKEAVDEYRSSSEQLLTTYQKLFNHFEKKVETSGFPNGASDLVKLLEDVKNEFFADHLQVKEGNLKNLFPIVLQLNEQFRAILEIKRAIDDFDVIRTVQKIRTFFEGALAELEPFSTILSLFDCDNMFEEIYDVVWVRENDLIVKNEKPLKNFIEKLKVPEFEALPELLEVFRNMTGFSKAIREFGKFDEVKDELKTFKQQLNENGFDSIERFLEYSNIEKLIEYASKMRKPGKFLTCIPNQEALKKAKDRFGGKVSMSNLQSLETIKVDKILYFCHFMKSYWNRIEKTASIKKPKNKASANSSLADGTSRKLNEAIHIFVGLKRRTHPKQFPSGIDGIRSLVKHPLQIDGNVDIELRRISRFLVDLGAPFPKKEDATVLEQMLMEFANGSLTLEKGKKSLENVMLYFGQLSNETGSGLVVVSDKPHVKDLSMYGILLICLSCFVWVGLMVKSVYDLEKNKVKKNTK</sequence>
<keyword evidence="2" id="KW-1185">Reference proteome</keyword>
<dbReference type="AlphaFoldDB" id="A0A1I7UJ67"/>
<name>A0A1I7UJ67_9PELO</name>
<accession>A0A1I7UJ67</accession>
<evidence type="ECO:0000313" key="2">
    <source>
        <dbReference type="Proteomes" id="UP000095282"/>
    </source>
</evidence>
<keyword evidence="1" id="KW-1133">Transmembrane helix</keyword>
<protein>
    <submittedName>
        <fullName evidence="3">WSN domain-containing protein</fullName>
    </submittedName>
</protein>
<dbReference type="eggNOG" id="KOG0374">
    <property type="taxonomic scope" value="Eukaryota"/>
</dbReference>